<accession>A0A7S1QHN5</accession>
<feature type="region of interest" description="Disordered" evidence="10">
    <location>
        <begin position="366"/>
        <end position="394"/>
    </location>
</feature>
<evidence type="ECO:0000256" key="1">
    <source>
        <dbReference type="ARBA" id="ARBA00001946"/>
    </source>
</evidence>
<evidence type="ECO:0000256" key="7">
    <source>
        <dbReference type="ARBA" id="ARBA00022837"/>
    </source>
</evidence>
<dbReference type="Pfam" id="PF00069">
    <property type="entry name" value="Pkinase"/>
    <property type="match status" value="1"/>
</dbReference>
<comment type="similarity">
    <text evidence="9">Belongs to the protein kinase superfamily. Ser/Thr protein kinase family. CDPK subfamily.</text>
</comment>
<dbReference type="InterPro" id="IPR008271">
    <property type="entry name" value="Ser/Thr_kinase_AS"/>
</dbReference>
<dbReference type="InterPro" id="IPR050205">
    <property type="entry name" value="CDPK_Ser/Thr_kinases"/>
</dbReference>
<name>A0A7S1QHN5_ALECA</name>
<dbReference type="GO" id="GO:0004674">
    <property type="term" value="F:protein serine/threonine kinase activity"/>
    <property type="evidence" value="ECO:0007669"/>
    <property type="project" value="UniProtKB-KW"/>
</dbReference>
<dbReference type="Pfam" id="PF13405">
    <property type="entry name" value="EF-hand_6"/>
    <property type="match status" value="1"/>
</dbReference>
<proteinExistence type="inferred from homology"/>
<dbReference type="AlphaFoldDB" id="A0A7S1QHN5"/>
<dbReference type="Gene3D" id="1.10.510.10">
    <property type="entry name" value="Transferase(Phosphotransferase) domain 1"/>
    <property type="match status" value="1"/>
</dbReference>
<dbReference type="CDD" id="cd05117">
    <property type="entry name" value="STKc_CAMK"/>
    <property type="match status" value="1"/>
</dbReference>
<keyword evidence="4" id="KW-0677">Repeat</keyword>
<dbReference type="SUPFAM" id="SSF47473">
    <property type="entry name" value="EF-hand"/>
    <property type="match status" value="1"/>
</dbReference>
<comment type="cofactor">
    <cofactor evidence="1">
        <name>Mg(2+)</name>
        <dbReference type="ChEBI" id="CHEBI:18420"/>
    </cofactor>
</comment>
<evidence type="ECO:0000256" key="3">
    <source>
        <dbReference type="ARBA" id="ARBA00022679"/>
    </source>
</evidence>
<feature type="domain" description="EF-hand" evidence="12">
    <location>
        <begin position="228"/>
        <end position="263"/>
    </location>
</feature>
<dbReference type="Pfam" id="PF13499">
    <property type="entry name" value="EF-hand_7"/>
    <property type="match status" value="1"/>
</dbReference>
<keyword evidence="6" id="KW-0418">Kinase</keyword>
<dbReference type="SMART" id="SM00054">
    <property type="entry name" value="EFh"/>
    <property type="match status" value="3"/>
</dbReference>
<keyword evidence="7" id="KW-0106">Calcium</keyword>
<evidence type="ECO:0000256" key="6">
    <source>
        <dbReference type="ARBA" id="ARBA00022777"/>
    </source>
</evidence>
<evidence type="ECO:0000259" key="12">
    <source>
        <dbReference type="PROSITE" id="PS50222"/>
    </source>
</evidence>
<keyword evidence="3" id="KW-0808">Transferase</keyword>
<dbReference type="PROSITE" id="PS00108">
    <property type="entry name" value="PROTEIN_KINASE_ST"/>
    <property type="match status" value="1"/>
</dbReference>
<feature type="domain" description="Protein kinase" evidence="11">
    <location>
        <begin position="1"/>
        <end position="183"/>
    </location>
</feature>
<dbReference type="EMBL" id="HBGE01044097">
    <property type="protein sequence ID" value="CAD9140249.1"/>
    <property type="molecule type" value="Transcribed_RNA"/>
</dbReference>
<protein>
    <recommendedName>
        <fullName evidence="14">Non-specific serine/threonine protein kinase</fullName>
    </recommendedName>
</protein>
<evidence type="ECO:0000256" key="2">
    <source>
        <dbReference type="ARBA" id="ARBA00022527"/>
    </source>
</evidence>
<evidence type="ECO:0000256" key="10">
    <source>
        <dbReference type="SAM" id="MobiDB-lite"/>
    </source>
</evidence>
<evidence type="ECO:0000256" key="4">
    <source>
        <dbReference type="ARBA" id="ARBA00022737"/>
    </source>
</evidence>
<feature type="domain" description="EF-hand" evidence="12">
    <location>
        <begin position="300"/>
        <end position="335"/>
    </location>
</feature>
<dbReference type="Gene3D" id="1.10.238.10">
    <property type="entry name" value="EF-hand"/>
    <property type="match status" value="2"/>
</dbReference>
<dbReference type="InterPro" id="IPR011992">
    <property type="entry name" value="EF-hand-dom_pair"/>
</dbReference>
<keyword evidence="8" id="KW-0067">ATP-binding</keyword>
<dbReference type="GO" id="GO:0005524">
    <property type="term" value="F:ATP binding"/>
    <property type="evidence" value="ECO:0007669"/>
    <property type="project" value="UniProtKB-KW"/>
</dbReference>
<dbReference type="SMART" id="SM00220">
    <property type="entry name" value="S_TKc"/>
    <property type="match status" value="1"/>
</dbReference>
<dbReference type="InterPro" id="IPR000719">
    <property type="entry name" value="Prot_kinase_dom"/>
</dbReference>
<gene>
    <name evidence="13" type="ORF">ACAT0790_LOCUS26568</name>
</gene>
<dbReference type="PANTHER" id="PTHR24349">
    <property type="entry name" value="SERINE/THREONINE-PROTEIN KINASE"/>
    <property type="match status" value="1"/>
</dbReference>
<evidence type="ECO:0008006" key="14">
    <source>
        <dbReference type="Google" id="ProtNLM"/>
    </source>
</evidence>
<sequence>MELCEGGELLDKILDSGTFTEVQAAILMQQIVRAVFYMHENQVCHRDLKPENFLFKSKDPIENNVLKIIDFGLSCHSKPGAVHTQIAGSAQYVAPQVLQRRYDRMCDMWSCGCIMYVLLCGQSPFSGRTEQEVMAKVSSGEFSFKGRNWGHVSADAKDLIRSLLKMDPSRRLSAEQALSHVWIKHRAPLAEPVGLEDGLLRKLRCFRETCKLRKAALHVIAGHLEDTSPTKSLREIFTALDTNEDGYLCMNELTWGLERRGVREVPADLDEIFEGVDFTGTGAIDYTEFLAANLDRKSYLNEDACRHAFSVFDRDGDGKLSKHELTKVLCAGSTAPEGEESGVQHYDGMDFQEFVRLLRSEPLDAASERLGSEAGDEAEAEAQSRCVPFEAHGR</sequence>
<evidence type="ECO:0000256" key="8">
    <source>
        <dbReference type="ARBA" id="ARBA00022840"/>
    </source>
</evidence>
<evidence type="ECO:0000259" key="11">
    <source>
        <dbReference type="PROSITE" id="PS50011"/>
    </source>
</evidence>
<dbReference type="PROSITE" id="PS00018">
    <property type="entry name" value="EF_HAND_1"/>
    <property type="match status" value="2"/>
</dbReference>
<feature type="domain" description="EF-hand" evidence="12">
    <location>
        <begin position="264"/>
        <end position="299"/>
    </location>
</feature>
<dbReference type="InterPro" id="IPR018247">
    <property type="entry name" value="EF_Hand_1_Ca_BS"/>
</dbReference>
<dbReference type="SUPFAM" id="SSF56112">
    <property type="entry name" value="Protein kinase-like (PK-like)"/>
    <property type="match status" value="1"/>
</dbReference>
<dbReference type="PROSITE" id="PS50011">
    <property type="entry name" value="PROTEIN_KINASE_DOM"/>
    <property type="match status" value="1"/>
</dbReference>
<dbReference type="InterPro" id="IPR011009">
    <property type="entry name" value="Kinase-like_dom_sf"/>
</dbReference>
<dbReference type="InterPro" id="IPR002048">
    <property type="entry name" value="EF_hand_dom"/>
</dbReference>
<keyword evidence="2" id="KW-0723">Serine/threonine-protein kinase</keyword>
<dbReference type="GO" id="GO:0005509">
    <property type="term" value="F:calcium ion binding"/>
    <property type="evidence" value="ECO:0007669"/>
    <property type="project" value="InterPro"/>
</dbReference>
<reference evidence="13" key="1">
    <citation type="submission" date="2021-01" db="EMBL/GenBank/DDBJ databases">
        <authorList>
            <person name="Corre E."/>
            <person name="Pelletier E."/>
            <person name="Niang G."/>
            <person name="Scheremetjew M."/>
            <person name="Finn R."/>
            <person name="Kale V."/>
            <person name="Holt S."/>
            <person name="Cochrane G."/>
            <person name="Meng A."/>
            <person name="Brown T."/>
            <person name="Cohen L."/>
        </authorList>
    </citation>
    <scope>NUCLEOTIDE SEQUENCE</scope>
    <source>
        <strain evidence="13">OF101</strain>
    </source>
</reference>
<evidence type="ECO:0000256" key="9">
    <source>
        <dbReference type="ARBA" id="ARBA00024334"/>
    </source>
</evidence>
<keyword evidence="5" id="KW-0547">Nucleotide-binding</keyword>
<dbReference type="CDD" id="cd00051">
    <property type="entry name" value="EFh"/>
    <property type="match status" value="2"/>
</dbReference>
<evidence type="ECO:0000256" key="5">
    <source>
        <dbReference type="ARBA" id="ARBA00022741"/>
    </source>
</evidence>
<dbReference type="FunFam" id="1.10.238.10:FF:000003">
    <property type="entry name" value="Calmodulin A"/>
    <property type="match status" value="1"/>
</dbReference>
<evidence type="ECO:0000313" key="13">
    <source>
        <dbReference type="EMBL" id="CAD9140249.1"/>
    </source>
</evidence>
<dbReference type="PROSITE" id="PS50222">
    <property type="entry name" value="EF_HAND_2"/>
    <property type="match status" value="3"/>
</dbReference>
<organism evidence="13">
    <name type="scientific">Alexandrium catenella</name>
    <name type="common">Red tide dinoflagellate</name>
    <name type="synonym">Gonyaulax catenella</name>
    <dbReference type="NCBI Taxonomy" id="2925"/>
    <lineage>
        <taxon>Eukaryota</taxon>
        <taxon>Sar</taxon>
        <taxon>Alveolata</taxon>
        <taxon>Dinophyceae</taxon>
        <taxon>Gonyaulacales</taxon>
        <taxon>Pyrocystaceae</taxon>
        <taxon>Alexandrium</taxon>
    </lineage>
</organism>